<feature type="region of interest" description="Disordered" evidence="1">
    <location>
        <begin position="18"/>
        <end position="50"/>
    </location>
</feature>
<comment type="caution">
    <text evidence="2">The sequence shown here is derived from an EMBL/GenBank/DDBJ whole genome shotgun (WGS) entry which is preliminary data.</text>
</comment>
<dbReference type="AlphaFoldDB" id="A0A0A2KG63"/>
<accession>A0A0A2KG63</accession>
<evidence type="ECO:0000313" key="2">
    <source>
        <dbReference type="EMBL" id="KGO65938.1"/>
    </source>
</evidence>
<sequence length="340" mass="38704">MGEILLFQCKHLSTTSKKQFKTDEEFPTPSSPPTLALHQNLEQGGPDGERTVDIQEQTNVLYRAKVDFLLSPSESKIKLETKFQIAWPPSKPSQLLRLSPKLLLQIQQLSPNRRPVPVLEIWQPPLRKSKLTRGFLKPLKLGISDIYATLHDPYITKNERDTKENSGCHTREKKVVAKICQSSSSDNHTSEIHFRDARCIWQASAGTTEQNTPCYRFAIKNEESMTEPEQCQMTLQWEKRALSANGDGASRSENAEHFTLVAIDRKTHRRNRIAIMNRSGFEITVRERLILDHPRTCLAFPGPDSAGSEGPDFGADWETWLYTHVLTWGIWVASQEGWLA</sequence>
<gene>
    <name evidence="2" type="ORF">PITC_021390</name>
</gene>
<dbReference type="OMA" id="FRDARCI"/>
<dbReference type="OrthoDB" id="4475042at2759"/>
<keyword evidence="3" id="KW-1185">Reference proteome</keyword>
<dbReference type="Proteomes" id="UP000030104">
    <property type="component" value="Unassembled WGS sequence"/>
</dbReference>
<evidence type="ECO:0000313" key="3">
    <source>
        <dbReference type="Proteomes" id="UP000030104"/>
    </source>
</evidence>
<name>A0A0A2KG63_PENIT</name>
<dbReference type="EMBL" id="JQGA01001456">
    <property type="protein sequence ID" value="KGO65938.1"/>
    <property type="molecule type" value="Genomic_DNA"/>
</dbReference>
<reference evidence="2 3" key="1">
    <citation type="journal article" date="2015" name="Mol. Plant Microbe Interact.">
        <title>Genome, transcriptome, and functional analyses of Penicillium expansum provide new insights into secondary metabolism and pathogenicity.</title>
        <authorList>
            <person name="Ballester A.R."/>
            <person name="Marcet-Houben M."/>
            <person name="Levin E."/>
            <person name="Sela N."/>
            <person name="Selma-Lazaro C."/>
            <person name="Carmona L."/>
            <person name="Wisniewski M."/>
            <person name="Droby S."/>
            <person name="Gonzalez-Candelas L."/>
            <person name="Gabaldon T."/>
        </authorList>
    </citation>
    <scope>NUCLEOTIDE SEQUENCE [LARGE SCALE GENOMIC DNA]</scope>
    <source>
        <strain evidence="2 3">PHI-1</strain>
    </source>
</reference>
<protein>
    <submittedName>
        <fullName evidence="2">Uncharacterized protein</fullName>
    </submittedName>
</protein>
<evidence type="ECO:0000256" key="1">
    <source>
        <dbReference type="SAM" id="MobiDB-lite"/>
    </source>
</evidence>
<organism evidence="2 3">
    <name type="scientific">Penicillium italicum</name>
    <name type="common">Blue mold</name>
    <dbReference type="NCBI Taxonomy" id="40296"/>
    <lineage>
        <taxon>Eukaryota</taxon>
        <taxon>Fungi</taxon>
        <taxon>Dikarya</taxon>
        <taxon>Ascomycota</taxon>
        <taxon>Pezizomycotina</taxon>
        <taxon>Eurotiomycetes</taxon>
        <taxon>Eurotiomycetidae</taxon>
        <taxon>Eurotiales</taxon>
        <taxon>Aspergillaceae</taxon>
        <taxon>Penicillium</taxon>
    </lineage>
</organism>
<dbReference type="HOGENOM" id="CLU_070380_0_0_1"/>
<dbReference type="PhylomeDB" id="A0A0A2KG63"/>
<proteinExistence type="predicted"/>